<dbReference type="Gene3D" id="3.40.1280.10">
    <property type="match status" value="1"/>
</dbReference>
<dbReference type="GO" id="GO:0032259">
    <property type="term" value="P:methylation"/>
    <property type="evidence" value="ECO:0007669"/>
    <property type="project" value="UniProtKB-KW"/>
</dbReference>
<dbReference type="PANTHER" id="PTHR33603:SF1">
    <property type="entry name" value="RIBOSOMAL RNA LARGE SUBUNIT METHYLTRANSFERASE H"/>
    <property type="match status" value="1"/>
</dbReference>
<evidence type="ECO:0000256" key="2">
    <source>
        <dbReference type="ARBA" id="ARBA00022679"/>
    </source>
</evidence>
<evidence type="ECO:0000256" key="4">
    <source>
        <dbReference type="ARBA" id="ARBA00038303"/>
    </source>
</evidence>
<keyword evidence="2" id="KW-0808">Transferase</keyword>
<organism evidence="5 6">
    <name type="scientific">Digitaria exilis</name>
    <dbReference type="NCBI Taxonomy" id="1010633"/>
    <lineage>
        <taxon>Eukaryota</taxon>
        <taxon>Viridiplantae</taxon>
        <taxon>Streptophyta</taxon>
        <taxon>Embryophyta</taxon>
        <taxon>Tracheophyta</taxon>
        <taxon>Spermatophyta</taxon>
        <taxon>Magnoliopsida</taxon>
        <taxon>Liliopsida</taxon>
        <taxon>Poales</taxon>
        <taxon>Poaceae</taxon>
        <taxon>PACMAD clade</taxon>
        <taxon>Panicoideae</taxon>
        <taxon>Panicodae</taxon>
        <taxon>Paniceae</taxon>
        <taxon>Anthephorinae</taxon>
        <taxon>Digitaria</taxon>
    </lineage>
</organism>
<dbReference type="InterPro" id="IPR003742">
    <property type="entry name" value="RlmH-like"/>
</dbReference>
<dbReference type="Pfam" id="PF02590">
    <property type="entry name" value="SPOUT_MTase"/>
    <property type="match status" value="1"/>
</dbReference>
<accession>A0A835KLY2</accession>
<evidence type="ECO:0000256" key="1">
    <source>
        <dbReference type="ARBA" id="ARBA00022603"/>
    </source>
</evidence>
<comment type="caution">
    <text evidence="5">The sequence shown here is derived from an EMBL/GenBank/DDBJ whole genome shotgun (WGS) entry which is preliminary data.</text>
</comment>
<dbReference type="InterPro" id="IPR029026">
    <property type="entry name" value="tRNA_m1G_MTases_N"/>
</dbReference>
<dbReference type="OrthoDB" id="429744at2759"/>
<dbReference type="EMBL" id="JACEFO010000747">
    <property type="protein sequence ID" value="KAF8758052.1"/>
    <property type="molecule type" value="Genomic_DNA"/>
</dbReference>
<sequence length="110" mass="11548">MMQQLKPEDFVVVLDENGKDVISEQIADLIGDAGSTGSSRLTFCIGGPTWSWGTMRERADATIRLSSCGFESSGCSNSSSGAALQGMDYNKRTEISPLGICVSSSSSTAV</sequence>
<dbReference type="SUPFAM" id="SSF75217">
    <property type="entry name" value="alpha/beta knot"/>
    <property type="match status" value="1"/>
</dbReference>
<dbReference type="PANTHER" id="PTHR33603">
    <property type="entry name" value="METHYLTRANSFERASE"/>
    <property type="match status" value="1"/>
</dbReference>
<dbReference type="Proteomes" id="UP000636709">
    <property type="component" value="Unassembled WGS sequence"/>
</dbReference>
<keyword evidence="1" id="KW-0489">Methyltransferase</keyword>
<evidence type="ECO:0000313" key="5">
    <source>
        <dbReference type="EMBL" id="KAF8758052.1"/>
    </source>
</evidence>
<keyword evidence="6" id="KW-1185">Reference proteome</keyword>
<evidence type="ECO:0000256" key="3">
    <source>
        <dbReference type="ARBA" id="ARBA00022691"/>
    </source>
</evidence>
<dbReference type="GO" id="GO:0006364">
    <property type="term" value="P:rRNA processing"/>
    <property type="evidence" value="ECO:0007669"/>
    <property type="project" value="InterPro"/>
</dbReference>
<gene>
    <name evidence="5" type="ORF">HU200_010790</name>
</gene>
<comment type="similarity">
    <text evidence="4">Belongs to the RNA methyltransferase RlmH family.</text>
</comment>
<reference evidence="5" key="1">
    <citation type="submission" date="2020-07" db="EMBL/GenBank/DDBJ databases">
        <title>Genome sequence and genetic diversity analysis of an under-domesticated orphan crop, white fonio (Digitaria exilis).</title>
        <authorList>
            <person name="Bennetzen J.L."/>
            <person name="Chen S."/>
            <person name="Ma X."/>
            <person name="Wang X."/>
            <person name="Yssel A.E.J."/>
            <person name="Chaluvadi S.R."/>
            <person name="Johnson M."/>
            <person name="Gangashetty P."/>
            <person name="Hamidou F."/>
            <person name="Sanogo M.D."/>
            <person name="Zwaenepoel A."/>
            <person name="Wallace J."/>
            <person name="Van De Peer Y."/>
            <person name="Van Deynze A."/>
        </authorList>
    </citation>
    <scope>NUCLEOTIDE SEQUENCE</scope>
    <source>
        <tissue evidence="5">Leaves</tissue>
    </source>
</reference>
<name>A0A835KLY2_9POAL</name>
<dbReference type="GO" id="GO:0008168">
    <property type="term" value="F:methyltransferase activity"/>
    <property type="evidence" value="ECO:0007669"/>
    <property type="project" value="UniProtKB-KW"/>
</dbReference>
<evidence type="ECO:0000313" key="6">
    <source>
        <dbReference type="Proteomes" id="UP000636709"/>
    </source>
</evidence>
<dbReference type="AlphaFoldDB" id="A0A835KLY2"/>
<keyword evidence="3" id="KW-0949">S-adenosyl-L-methionine</keyword>
<dbReference type="InterPro" id="IPR029028">
    <property type="entry name" value="Alpha/beta_knot_MTases"/>
</dbReference>
<proteinExistence type="inferred from homology"/>
<protein>
    <submittedName>
        <fullName evidence="5">Uncharacterized protein</fullName>
    </submittedName>
</protein>